<dbReference type="Proteomes" id="UP000469952">
    <property type="component" value="Unassembled WGS sequence"/>
</dbReference>
<accession>A0A222YDU9</accession>
<dbReference type="InterPro" id="IPR036779">
    <property type="entry name" value="LysM_dom_sf"/>
</dbReference>
<evidence type="ECO:0000256" key="2">
    <source>
        <dbReference type="SAM" id="SignalP"/>
    </source>
</evidence>
<sequence>MFNIKKTLTIAAGVAGALAFGGAHASADTTDYVVQSGDTLNKISAKYNVSVDKIAAQNNISNVNWIVTGQHLSFATDDTTSTQTASTTTAAADTSSTTQAASTTSSTDNTASTSTQTASTTTAATSSTTTSSSSSSETAALNALIARESSGNVNATNGQYYGLGQLSAQARSIYGGNTADYNDQLNAMKAYIAARYGTAVNALAHSNSTGWY</sequence>
<evidence type="ECO:0000313" key="4">
    <source>
        <dbReference type="Proteomes" id="UP000469952"/>
    </source>
</evidence>
<proteinExistence type="predicted"/>
<dbReference type="InterPro" id="IPR018392">
    <property type="entry name" value="LysM"/>
</dbReference>
<dbReference type="OMA" id="TAAQAFW"/>
<keyword evidence="2" id="KW-0732">Signal</keyword>
<dbReference type="Gene3D" id="3.10.350.10">
    <property type="entry name" value="LysM domain"/>
    <property type="match status" value="1"/>
</dbReference>
<dbReference type="SMART" id="SM00257">
    <property type="entry name" value="LysM"/>
    <property type="match status" value="1"/>
</dbReference>
<organism evidence="3 4">
    <name type="scientific">Leuconostoc mesenteroides</name>
    <dbReference type="NCBI Taxonomy" id="1245"/>
    <lineage>
        <taxon>Bacteria</taxon>
        <taxon>Bacillati</taxon>
        <taxon>Bacillota</taxon>
        <taxon>Bacilli</taxon>
        <taxon>Lactobacillales</taxon>
        <taxon>Lactobacillaceae</taxon>
        <taxon>Leuconostoc</taxon>
    </lineage>
</organism>
<feature type="region of interest" description="Disordered" evidence="1">
    <location>
        <begin position="85"/>
        <end position="134"/>
    </location>
</feature>
<dbReference type="SUPFAM" id="SSF54106">
    <property type="entry name" value="LysM domain"/>
    <property type="match status" value="1"/>
</dbReference>
<comment type="caution">
    <text evidence="3">The sequence shown here is derived from an EMBL/GenBank/DDBJ whole genome shotgun (WGS) entry which is preliminary data.</text>
</comment>
<dbReference type="RefSeq" id="WP_011680432.1">
    <property type="nucleotide sequence ID" value="NZ_BCMP01000030.1"/>
</dbReference>
<dbReference type="AlphaFoldDB" id="A0A222YDU9"/>
<dbReference type="EMBL" id="WIPA01000011">
    <property type="protein sequence ID" value="MQR27157.1"/>
    <property type="molecule type" value="Genomic_DNA"/>
</dbReference>
<dbReference type="OrthoDB" id="2329027at2"/>
<reference evidence="3 4" key="1">
    <citation type="submission" date="2019-10" db="EMBL/GenBank/DDBJ databases">
        <title>WGS of Leuconostoc mesenteroides.</title>
        <authorList>
            <person name="Melo Bolivar J."/>
            <person name="Marino-Ramirez L."/>
            <person name="Villamil Diaz L.M."/>
        </authorList>
    </citation>
    <scope>NUCLEOTIDE SEQUENCE [LARGE SCALE GENOMIC DNA]</scope>
    <source>
        <strain evidence="3 4">M11</strain>
    </source>
</reference>
<evidence type="ECO:0000313" key="3">
    <source>
        <dbReference type="EMBL" id="MQR27157.1"/>
    </source>
</evidence>
<gene>
    <name evidence="3" type="ORF">GFV13_07765</name>
</gene>
<dbReference type="Pfam" id="PF01476">
    <property type="entry name" value="LysM"/>
    <property type="match status" value="1"/>
</dbReference>
<protein>
    <submittedName>
        <fullName evidence="3">LysM peptidoglycan-binding domain-containing protein</fullName>
    </submittedName>
</protein>
<feature type="chain" id="PRO_5038960368" evidence="2">
    <location>
        <begin position="26"/>
        <end position="212"/>
    </location>
</feature>
<evidence type="ECO:0000256" key="1">
    <source>
        <dbReference type="SAM" id="MobiDB-lite"/>
    </source>
</evidence>
<feature type="signal peptide" evidence="2">
    <location>
        <begin position="1"/>
        <end position="25"/>
    </location>
</feature>
<dbReference type="CDD" id="cd00118">
    <property type="entry name" value="LysM"/>
    <property type="match status" value="1"/>
</dbReference>
<name>A0A222YDU9_LEUME</name>
<dbReference type="PROSITE" id="PS51782">
    <property type="entry name" value="LYSM"/>
    <property type="match status" value="1"/>
</dbReference>
<dbReference type="GeneID" id="29577568"/>
<dbReference type="STRING" id="1245.ARA02_08310"/>